<accession>A0ACC2ET13</accession>
<name>A0ACC2ET13_DIPCM</name>
<evidence type="ECO:0000313" key="2">
    <source>
        <dbReference type="Proteomes" id="UP001162992"/>
    </source>
</evidence>
<reference evidence="2" key="1">
    <citation type="journal article" date="2024" name="Proc. Natl. Acad. Sci. U.S.A.">
        <title>Extraordinary preservation of gene collinearity over three hundred million years revealed in homosporous lycophytes.</title>
        <authorList>
            <person name="Li C."/>
            <person name="Wickell D."/>
            <person name="Kuo L.Y."/>
            <person name="Chen X."/>
            <person name="Nie B."/>
            <person name="Liao X."/>
            <person name="Peng D."/>
            <person name="Ji J."/>
            <person name="Jenkins J."/>
            <person name="Williams M."/>
            <person name="Shu S."/>
            <person name="Plott C."/>
            <person name="Barry K."/>
            <person name="Rajasekar S."/>
            <person name="Grimwood J."/>
            <person name="Han X."/>
            <person name="Sun S."/>
            <person name="Hou Z."/>
            <person name="He W."/>
            <person name="Dai G."/>
            <person name="Sun C."/>
            <person name="Schmutz J."/>
            <person name="Leebens-Mack J.H."/>
            <person name="Li F.W."/>
            <person name="Wang L."/>
        </authorList>
    </citation>
    <scope>NUCLEOTIDE SEQUENCE [LARGE SCALE GENOMIC DNA]</scope>
    <source>
        <strain evidence="2">cv. PW_Plant_1</strain>
    </source>
</reference>
<proteinExistence type="predicted"/>
<evidence type="ECO:0000313" key="1">
    <source>
        <dbReference type="EMBL" id="KAJ7569567.1"/>
    </source>
</evidence>
<dbReference type="EMBL" id="CM055092">
    <property type="protein sequence ID" value="KAJ7569567.1"/>
    <property type="molecule type" value="Genomic_DNA"/>
</dbReference>
<gene>
    <name evidence="1" type="ORF">O6H91_01G084200</name>
</gene>
<dbReference type="Proteomes" id="UP001162992">
    <property type="component" value="Chromosome 1"/>
</dbReference>
<keyword evidence="2" id="KW-1185">Reference proteome</keyword>
<comment type="caution">
    <text evidence="1">The sequence shown here is derived from an EMBL/GenBank/DDBJ whole genome shotgun (WGS) entry which is preliminary data.</text>
</comment>
<sequence>MAEKLDIVNQILMGLQRTSKEIPYHLLYNKEGSELYEEITKLKCYYPYAAEEALLEQHAGEIAAQIAPKSVLVELGCGTARKTGRLLNAVQSRYGSCRFVGIDVSKSALEKAAVYLEKELKAPKAHEMKFIQAEYMQGLKEVRRLCPENMLCILWLGSSIGNLSQTEAISFLKDVTSAVGYRCQLFLCTDMWKDYKRLFAAYKDDNGLTERFIKNGIRNALNILGQHPSLDEEKDWIYQVEINNYLKQVEMYVCFPSGLQNGEMQVNIRPGERVLVEISRKFTVEDIYHLAHEAGFHVHAAWRNATYGCQMLLPAQEAFFRCWNDTDNLFFRTIPDWKAKPISLRHCYSFYYAHVAAFSKLKLLPGESPSDHDMMFSRGIDPIVIEPSKCHSHPQIPSEWPDRATIVAYVKQTRAKILKAVKSGKLNMKLESLVLEHERLHQETLEYMITQEKRQRFESNPSASALKQSKLVHSTGTALLLGKPDVLVPAGEVCLGANDNSNMFLWDNEYPRVHKTVDKPFWISSRPVSIREYKNFVSERCYDVATFWDPTDYKFFQEKGLRCPANWSLVGGEYYVHYTHATKHWSEVANDPVYVSLSEAQAFCKWQGYRIMTEAEYQRVLDCNNDAVKHLRDGGWEWTSSIFDPFPGFQPMREYPQYSTDFFDGSHYVLKGSSPATHPSLMRDSFRNFYQRQYPYVFAKFRCCQ</sequence>
<organism evidence="1 2">
    <name type="scientific">Diphasiastrum complanatum</name>
    <name type="common">Issler's clubmoss</name>
    <name type="synonym">Lycopodium complanatum</name>
    <dbReference type="NCBI Taxonomy" id="34168"/>
    <lineage>
        <taxon>Eukaryota</taxon>
        <taxon>Viridiplantae</taxon>
        <taxon>Streptophyta</taxon>
        <taxon>Embryophyta</taxon>
        <taxon>Tracheophyta</taxon>
        <taxon>Lycopodiopsida</taxon>
        <taxon>Lycopodiales</taxon>
        <taxon>Lycopodiaceae</taxon>
        <taxon>Lycopodioideae</taxon>
        <taxon>Diphasiastrum</taxon>
    </lineage>
</organism>
<protein>
    <submittedName>
        <fullName evidence="1">Uncharacterized protein</fullName>
    </submittedName>
</protein>